<name>A0A0E9QX49_ANGAN</name>
<sequence>MQFHTRYLLVPGPVCFGPDAVLFRGCRFT</sequence>
<dbReference type="EMBL" id="GBXM01087168">
    <property type="protein sequence ID" value="JAH21409.1"/>
    <property type="molecule type" value="Transcribed_RNA"/>
</dbReference>
<evidence type="ECO:0000313" key="1">
    <source>
        <dbReference type="EMBL" id="JAH21409.1"/>
    </source>
</evidence>
<dbReference type="AlphaFoldDB" id="A0A0E9QX49"/>
<reference evidence="1" key="1">
    <citation type="submission" date="2014-11" db="EMBL/GenBank/DDBJ databases">
        <authorList>
            <person name="Amaro Gonzalez C."/>
        </authorList>
    </citation>
    <scope>NUCLEOTIDE SEQUENCE</scope>
</reference>
<reference evidence="1" key="2">
    <citation type="journal article" date="2015" name="Fish Shellfish Immunol.">
        <title>Early steps in the European eel (Anguilla anguilla)-Vibrio vulnificus interaction in the gills: Role of the RtxA13 toxin.</title>
        <authorList>
            <person name="Callol A."/>
            <person name="Pajuelo D."/>
            <person name="Ebbesson L."/>
            <person name="Teles M."/>
            <person name="MacKenzie S."/>
            <person name="Amaro C."/>
        </authorList>
    </citation>
    <scope>NUCLEOTIDE SEQUENCE</scope>
</reference>
<proteinExistence type="predicted"/>
<protein>
    <submittedName>
        <fullName evidence="1">Uncharacterized protein</fullName>
    </submittedName>
</protein>
<organism evidence="1">
    <name type="scientific">Anguilla anguilla</name>
    <name type="common">European freshwater eel</name>
    <name type="synonym">Muraena anguilla</name>
    <dbReference type="NCBI Taxonomy" id="7936"/>
    <lineage>
        <taxon>Eukaryota</taxon>
        <taxon>Metazoa</taxon>
        <taxon>Chordata</taxon>
        <taxon>Craniata</taxon>
        <taxon>Vertebrata</taxon>
        <taxon>Euteleostomi</taxon>
        <taxon>Actinopterygii</taxon>
        <taxon>Neopterygii</taxon>
        <taxon>Teleostei</taxon>
        <taxon>Anguilliformes</taxon>
        <taxon>Anguillidae</taxon>
        <taxon>Anguilla</taxon>
    </lineage>
</organism>
<accession>A0A0E9QX49</accession>